<sequence>MWPDRETIDAYMPTNFNKLFPNTRVILDATETPIHKPSRVDDQSVTFSTYKNKNTLKTMIGCSPRGLVTYVSDSYGGSASDRQIIERSELCSSGMFDTGDSIMSDRGIMVQDLFASKYVHVNTPSMLNGKSQLNAETVVRDRRIASKRIHVERVIGLSKTFKILKRDLPHQKISLGGKIVKVCFMISNFRQAIVSGNACVNGWF</sequence>
<keyword evidence="2" id="KW-0479">Metal-binding</keyword>
<evidence type="ECO:0000313" key="4">
    <source>
        <dbReference type="Proteomes" id="UP000695022"/>
    </source>
</evidence>
<proteinExistence type="predicted"/>
<dbReference type="RefSeq" id="XP_014681217.1">
    <property type="nucleotide sequence ID" value="XM_014825731.1"/>
</dbReference>
<dbReference type="Proteomes" id="UP000695022">
    <property type="component" value="Unplaced"/>
</dbReference>
<dbReference type="InterPro" id="IPR027806">
    <property type="entry name" value="HARBI1_dom"/>
</dbReference>
<dbReference type="GeneID" id="106821082"/>
<gene>
    <name evidence="5" type="primary">LOC106821082</name>
</gene>
<evidence type="ECO:0000313" key="5">
    <source>
        <dbReference type="RefSeq" id="XP_014681217.1"/>
    </source>
</evidence>
<evidence type="ECO:0000259" key="3">
    <source>
        <dbReference type="Pfam" id="PF13359"/>
    </source>
</evidence>
<keyword evidence="4" id="KW-1185">Reference proteome</keyword>
<name>A0ABM1F9U6_PRICU</name>
<feature type="domain" description="DDE Tnp4" evidence="3">
    <location>
        <begin position="27"/>
        <end position="188"/>
    </location>
</feature>
<comment type="cofactor">
    <cofactor evidence="1">
        <name>a divalent metal cation</name>
        <dbReference type="ChEBI" id="CHEBI:60240"/>
    </cofactor>
</comment>
<protein>
    <submittedName>
        <fullName evidence="5">Uncharacterized protein LOC106821082</fullName>
    </submittedName>
</protein>
<accession>A0ABM1F9U6</accession>
<evidence type="ECO:0000256" key="2">
    <source>
        <dbReference type="ARBA" id="ARBA00022723"/>
    </source>
</evidence>
<reference evidence="5" key="1">
    <citation type="submission" date="2025-08" db="UniProtKB">
        <authorList>
            <consortium name="RefSeq"/>
        </authorList>
    </citation>
    <scope>IDENTIFICATION</scope>
</reference>
<dbReference type="PANTHER" id="PTHR23080">
    <property type="entry name" value="THAP DOMAIN PROTEIN"/>
    <property type="match status" value="1"/>
</dbReference>
<organism evidence="4 5">
    <name type="scientific">Priapulus caudatus</name>
    <name type="common">Priapulid worm</name>
    <dbReference type="NCBI Taxonomy" id="37621"/>
    <lineage>
        <taxon>Eukaryota</taxon>
        <taxon>Metazoa</taxon>
        <taxon>Ecdysozoa</taxon>
        <taxon>Scalidophora</taxon>
        <taxon>Priapulida</taxon>
        <taxon>Priapulimorpha</taxon>
        <taxon>Priapulimorphida</taxon>
        <taxon>Priapulidae</taxon>
        <taxon>Priapulus</taxon>
    </lineage>
</organism>
<dbReference type="Pfam" id="PF13359">
    <property type="entry name" value="DDE_Tnp_4"/>
    <property type="match status" value="1"/>
</dbReference>
<evidence type="ECO:0000256" key="1">
    <source>
        <dbReference type="ARBA" id="ARBA00001968"/>
    </source>
</evidence>